<name>A0A7R9GID5_9CRUS</name>
<protein>
    <recommendedName>
        <fullName evidence="1">Ribosomal RNA methyltransferase FtsJ domain-containing protein</fullName>
    </recommendedName>
</protein>
<dbReference type="Proteomes" id="UP000678499">
    <property type="component" value="Unassembled WGS sequence"/>
</dbReference>
<dbReference type="SUPFAM" id="SSF53335">
    <property type="entry name" value="S-adenosyl-L-methionine-dependent methyltransferases"/>
    <property type="match status" value="1"/>
</dbReference>
<dbReference type="InterPro" id="IPR002877">
    <property type="entry name" value="RNA_MeTrfase_FtsJ_dom"/>
</dbReference>
<dbReference type="Pfam" id="PF01728">
    <property type="entry name" value="FtsJ"/>
    <property type="match status" value="1"/>
</dbReference>
<dbReference type="GO" id="GO:0008168">
    <property type="term" value="F:methyltransferase activity"/>
    <property type="evidence" value="ECO:0007669"/>
    <property type="project" value="InterPro"/>
</dbReference>
<dbReference type="HAMAP" id="MF_01547">
    <property type="entry name" value="RNA_methyltr_E"/>
    <property type="match status" value="1"/>
</dbReference>
<dbReference type="PANTHER" id="PTHR21530:SF7">
    <property type="entry name" value="TRAB DOMAIN-CONTAINING PROTEIN"/>
    <property type="match status" value="1"/>
</dbReference>
<keyword evidence="3" id="KW-1185">Reference proteome</keyword>
<dbReference type="AlphaFoldDB" id="A0A7R9GID5"/>
<dbReference type="InterPro" id="IPR029063">
    <property type="entry name" value="SAM-dependent_MTases_sf"/>
</dbReference>
<feature type="domain" description="Ribosomal RNA methyltransferase FtsJ" evidence="1">
    <location>
        <begin position="53"/>
        <end position="225"/>
    </location>
</feature>
<dbReference type="InterPro" id="IPR046345">
    <property type="entry name" value="TraB_PrgY-like"/>
</dbReference>
<dbReference type="InterPro" id="IPR002816">
    <property type="entry name" value="TraB/PrgY/GumN_fam"/>
</dbReference>
<dbReference type="EMBL" id="OA884955">
    <property type="protein sequence ID" value="CAD7281497.1"/>
    <property type="molecule type" value="Genomic_DNA"/>
</dbReference>
<evidence type="ECO:0000313" key="3">
    <source>
        <dbReference type="Proteomes" id="UP000678499"/>
    </source>
</evidence>
<gene>
    <name evidence="2" type="ORF">NMOB1V02_LOCUS9141</name>
</gene>
<evidence type="ECO:0000313" key="2">
    <source>
        <dbReference type="EMBL" id="CAD7281497.1"/>
    </source>
</evidence>
<dbReference type="Pfam" id="PF01963">
    <property type="entry name" value="TraB_PrgY_gumN"/>
    <property type="match status" value="1"/>
</dbReference>
<dbReference type="GO" id="GO:0001510">
    <property type="term" value="P:RNA methylation"/>
    <property type="evidence" value="ECO:0007669"/>
    <property type="project" value="InterPro"/>
</dbReference>
<reference evidence="2" key="1">
    <citation type="submission" date="2020-11" db="EMBL/GenBank/DDBJ databases">
        <authorList>
            <person name="Tran Van P."/>
        </authorList>
    </citation>
    <scope>NUCLEOTIDE SEQUENCE</scope>
</reference>
<dbReference type="InterPro" id="IPR015507">
    <property type="entry name" value="rRNA-MeTfrase_E"/>
</dbReference>
<dbReference type="Gene3D" id="3.40.50.150">
    <property type="entry name" value="Vaccinia Virus protein VP39"/>
    <property type="match status" value="1"/>
</dbReference>
<proteinExistence type="inferred from homology"/>
<dbReference type="EMBL" id="CAJPEX010002918">
    <property type="protein sequence ID" value="CAG0921649.1"/>
    <property type="molecule type" value="Genomic_DNA"/>
</dbReference>
<sequence>MFPIQFSLSACSALLNGRKNVGKKPAFPNVEQRWPIAKVRIVELRKLSSSVNRARSAFKLIQIDDKYAFLQPGAVVIDCGASPGSWSQIAVERTNSDGRSPRKKKGEVIAVDLQPIHPLPGLTIVAPADFTHESTLKKLKEILNDRRVDVVMSDMSPRASGMKSLDQDVSLELCKSVFRYALEVLSPGKGVFLCKMIFGGDASSFMREVKSAFEAASFVKPAASLEDYSDIDYEEEEVEEEDKGEEIVVKGSIQFSLVPKEAIAADGVVVSKTKVPPISETPTNELASAVLTAPDGSIVYLIGTVHFSRESQEIVKEVISRVRPRVVVLELCRERRALLDIDEETLLENAKNINIDAILHAVRTVGVFSACLHVMLLKISAEVTKVCGMAPGGEFRCAASERICVLKARKLGRCILNLGDRPIDITLKRAFHSLSCWRKLKLLYHVLFQSEKITQDDVNKCLRPDAVKDVMEELTKEFPELCKVFIDERDLYLAHSLQIAASKEFVHSCFSVPGQARELMDEPHAVVGVVGMGHVQGIVEQFGKVSPADAEKVSKLPPPSRTYALMRVTLKVTVIAGIVYGVHKLVPKPAFLSWDNFNSGLERACTGVKNATGLDFKALPHQVGGRVSAFAESFAKRSHI</sequence>
<evidence type="ECO:0000259" key="1">
    <source>
        <dbReference type="Pfam" id="PF01728"/>
    </source>
</evidence>
<accession>A0A7R9GID5</accession>
<dbReference type="CDD" id="cd14726">
    <property type="entry name" value="TraB_PrgY-like"/>
    <property type="match status" value="1"/>
</dbReference>
<organism evidence="2">
    <name type="scientific">Notodromas monacha</name>
    <dbReference type="NCBI Taxonomy" id="399045"/>
    <lineage>
        <taxon>Eukaryota</taxon>
        <taxon>Metazoa</taxon>
        <taxon>Ecdysozoa</taxon>
        <taxon>Arthropoda</taxon>
        <taxon>Crustacea</taxon>
        <taxon>Oligostraca</taxon>
        <taxon>Ostracoda</taxon>
        <taxon>Podocopa</taxon>
        <taxon>Podocopida</taxon>
        <taxon>Cypridocopina</taxon>
        <taxon>Cypridoidea</taxon>
        <taxon>Cyprididae</taxon>
        <taxon>Notodromas</taxon>
    </lineage>
</organism>
<dbReference type="PANTHER" id="PTHR21530">
    <property type="entry name" value="PHEROMONE SHUTDOWN PROTEIN"/>
    <property type="match status" value="1"/>
</dbReference>
<dbReference type="OrthoDB" id="48306at2759"/>